<evidence type="ECO:0000256" key="4">
    <source>
        <dbReference type="ARBA" id="ARBA00022912"/>
    </source>
</evidence>
<reference evidence="5 6" key="1">
    <citation type="submission" date="2018-08" db="EMBL/GenBank/DDBJ databases">
        <title>Genome and evolution of the arbuscular mycorrhizal fungus Diversispora epigaea (formerly Glomus versiforme) and its bacterial endosymbionts.</title>
        <authorList>
            <person name="Sun X."/>
            <person name="Fei Z."/>
            <person name="Harrison M."/>
        </authorList>
    </citation>
    <scope>NUCLEOTIDE SEQUENCE [LARGE SCALE GENOMIC DNA]</scope>
    <source>
        <strain evidence="5 6">IT104</strain>
    </source>
</reference>
<accession>A0A397GB75</accession>
<organism evidence="5 6">
    <name type="scientific">Diversispora epigaea</name>
    <dbReference type="NCBI Taxonomy" id="1348612"/>
    <lineage>
        <taxon>Eukaryota</taxon>
        <taxon>Fungi</taxon>
        <taxon>Fungi incertae sedis</taxon>
        <taxon>Mucoromycota</taxon>
        <taxon>Glomeromycotina</taxon>
        <taxon>Glomeromycetes</taxon>
        <taxon>Diversisporales</taxon>
        <taxon>Diversisporaceae</taxon>
        <taxon>Diversispora</taxon>
    </lineage>
</organism>
<dbReference type="GO" id="GO:0008138">
    <property type="term" value="F:protein tyrosine/serine/threonine phosphatase activity"/>
    <property type="evidence" value="ECO:0007669"/>
    <property type="project" value="TreeGrafter"/>
</dbReference>
<dbReference type="STRING" id="1348612.A0A397GB75"/>
<proteinExistence type="inferred from homology"/>
<comment type="caution">
    <text evidence="5">The sequence shown here is derived from an EMBL/GenBank/DDBJ whole genome shotgun (WGS) entry which is preliminary data.</text>
</comment>
<dbReference type="AlphaFoldDB" id="A0A397GB75"/>
<dbReference type="GO" id="GO:0005634">
    <property type="term" value="C:nucleus"/>
    <property type="evidence" value="ECO:0007669"/>
    <property type="project" value="TreeGrafter"/>
</dbReference>
<dbReference type="PANTHER" id="PTHR45848">
    <property type="entry name" value="DUAL SPECIFICITY PROTEIN PHOSPHATASE 12 FAMILY MEMBER"/>
    <property type="match status" value="1"/>
</dbReference>
<gene>
    <name evidence="5" type="ORF">Glove_585g23</name>
</gene>
<sequence>MLWFSYQELMSFQHTRDLTHSFFNRIINIIKVDTKTLTTNFTKVTSDDTTIKLLKCKKCRRTIITSDNFVSHIKGRGQSDFSFKKRDLIDSSTKKIILNNKTSKSSSSTLNNNNNDNNIKCTSYFIEQMDWIINDSKTDDNNDEEEEEIGDLDGKINCPNCKFKLGNYSWAGMQCSCGTWVTPSFAIHKEKVDEIYS</sequence>
<dbReference type="EMBL" id="PQFF01000492">
    <property type="protein sequence ID" value="RHZ47339.1"/>
    <property type="molecule type" value="Genomic_DNA"/>
</dbReference>
<evidence type="ECO:0000313" key="6">
    <source>
        <dbReference type="Proteomes" id="UP000266861"/>
    </source>
</evidence>
<evidence type="ECO:0000256" key="3">
    <source>
        <dbReference type="ARBA" id="ARBA00022801"/>
    </source>
</evidence>
<evidence type="ECO:0000256" key="1">
    <source>
        <dbReference type="ARBA" id="ARBA00008601"/>
    </source>
</evidence>
<dbReference type="GO" id="GO:0004725">
    <property type="term" value="F:protein tyrosine phosphatase activity"/>
    <property type="evidence" value="ECO:0007669"/>
    <property type="project" value="UniProtKB-EC"/>
</dbReference>
<evidence type="ECO:0000256" key="2">
    <source>
        <dbReference type="ARBA" id="ARBA00013064"/>
    </source>
</evidence>
<protein>
    <recommendedName>
        <fullName evidence="2">protein-tyrosine-phosphatase</fullName>
        <ecNumber evidence="2">3.1.3.48</ecNumber>
    </recommendedName>
</protein>
<keyword evidence="6" id="KW-1185">Reference proteome</keyword>
<dbReference type="PANTHER" id="PTHR45848:SF4">
    <property type="entry name" value="DUAL SPECIFICITY PROTEIN PHOSPHATASE 12"/>
    <property type="match status" value="1"/>
</dbReference>
<comment type="similarity">
    <text evidence="1">Belongs to the protein-tyrosine phosphatase family. Non-receptor class dual specificity subfamily.</text>
</comment>
<dbReference type="Proteomes" id="UP000266861">
    <property type="component" value="Unassembled WGS sequence"/>
</dbReference>
<dbReference type="OrthoDB" id="2017893at2759"/>
<keyword evidence="3" id="KW-0378">Hydrolase</keyword>
<evidence type="ECO:0000313" key="5">
    <source>
        <dbReference type="EMBL" id="RHZ47339.1"/>
    </source>
</evidence>
<keyword evidence="4" id="KW-0904">Protein phosphatase</keyword>
<dbReference type="EC" id="3.1.3.48" evidence="2"/>
<name>A0A397GB75_9GLOM</name>